<evidence type="ECO:0000313" key="13">
    <source>
        <dbReference type="EMBL" id="TCJ98958.1"/>
    </source>
</evidence>
<evidence type="ECO:0000256" key="9">
    <source>
        <dbReference type="ARBA" id="ARBA00023012"/>
    </source>
</evidence>
<dbReference type="RefSeq" id="WP_132690796.1">
    <property type="nucleotide sequence ID" value="NZ_SMFT01000002.1"/>
</dbReference>
<keyword evidence="5" id="KW-0808">Transferase</keyword>
<dbReference type="EMBL" id="SMFT01000002">
    <property type="protein sequence ID" value="TCJ98958.1"/>
    <property type="molecule type" value="Genomic_DNA"/>
</dbReference>
<dbReference type="CDD" id="cd00082">
    <property type="entry name" value="HisKA"/>
    <property type="match status" value="1"/>
</dbReference>
<dbReference type="Gene3D" id="3.30.565.10">
    <property type="entry name" value="Histidine kinase-like ATPase, C-terminal domain"/>
    <property type="match status" value="1"/>
</dbReference>
<evidence type="ECO:0000256" key="1">
    <source>
        <dbReference type="ARBA" id="ARBA00000085"/>
    </source>
</evidence>
<dbReference type="Gene3D" id="1.10.287.130">
    <property type="match status" value="1"/>
</dbReference>
<dbReference type="GO" id="GO:0005886">
    <property type="term" value="C:plasma membrane"/>
    <property type="evidence" value="ECO:0007669"/>
    <property type="project" value="TreeGrafter"/>
</dbReference>
<reference evidence="13 14" key="1">
    <citation type="submission" date="2019-03" db="EMBL/GenBank/DDBJ databases">
        <title>Genomic Encyclopedia of Type Strains, Phase IV (KMG-IV): sequencing the most valuable type-strain genomes for metagenomic binning, comparative biology and taxonomic classification.</title>
        <authorList>
            <person name="Goeker M."/>
        </authorList>
    </citation>
    <scope>NUCLEOTIDE SEQUENCE [LARGE SCALE GENOMIC DNA]</scope>
    <source>
        <strain evidence="13 14">DSM 15534</strain>
    </source>
</reference>
<accession>A0A4R1G1P7</accession>
<dbReference type="InterPro" id="IPR004358">
    <property type="entry name" value="Sig_transdc_His_kin-like_C"/>
</dbReference>
<dbReference type="OrthoDB" id="9809766at2"/>
<sequence length="434" mass="48691">MKNSIKNQLSVAIISLLLLTCGVNTLVNFYDVLQETLELQDKTLKEVAYYLDPQVNVYADKNLSNAQSELYIETSATPPAKRLLDITAQQASGFYDFQHNDDSYRYYLNVSERGYVVVMQNNAYRIALAVDVALDNVVPFLLLIPLLTGAIIWLIKRKMGQVSQLAEQISQRQGLDLTPIAKDNIPDEIQGFIYSINQLFQRTERLVHQQQRFIADASHEMRTPMTALSLQAERLSQQALPANLVKPIQQLQQGIQRNRHLIEQLLTLAKVQLDGHKVAESAVDCQQLFKQVIETLLPLAQQKEQDLGVAGQANWRIYANETELFTLLKTLTDNALRYTPKGSQIDLGGYLEGENMVFFVEDNGEGIAPAERERVLEPFYRVLGTQQQGSGLGLAIAQSIVQRYGGQLLLLDSQQFSSGLLVKIVLPKNIASSI</sequence>
<dbReference type="Proteomes" id="UP000294702">
    <property type="component" value="Unassembled WGS sequence"/>
</dbReference>
<name>A0A4R1G1P7_9PAST</name>
<dbReference type="InterPro" id="IPR005467">
    <property type="entry name" value="His_kinase_dom"/>
</dbReference>
<comment type="subcellular location">
    <subcellularLocation>
        <location evidence="2">Membrane</location>
        <topology evidence="2">Multi-pass membrane protein</topology>
    </subcellularLocation>
</comment>
<evidence type="ECO:0000256" key="11">
    <source>
        <dbReference type="SAM" id="Phobius"/>
    </source>
</evidence>
<keyword evidence="7 13" id="KW-0418">Kinase</keyword>
<gene>
    <name evidence="13" type="ORF">EV694_1391</name>
</gene>
<evidence type="ECO:0000256" key="5">
    <source>
        <dbReference type="ARBA" id="ARBA00022679"/>
    </source>
</evidence>
<evidence type="ECO:0000259" key="12">
    <source>
        <dbReference type="PROSITE" id="PS50109"/>
    </source>
</evidence>
<comment type="catalytic activity">
    <reaction evidence="1">
        <text>ATP + protein L-histidine = ADP + protein N-phospho-L-histidine.</text>
        <dbReference type="EC" id="2.7.13.3"/>
    </reaction>
</comment>
<evidence type="ECO:0000256" key="7">
    <source>
        <dbReference type="ARBA" id="ARBA00022777"/>
    </source>
</evidence>
<organism evidence="13 14">
    <name type="scientific">Volucribacter psittacicida</name>
    <dbReference type="NCBI Taxonomy" id="203482"/>
    <lineage>
        <taxon>Bacteria</taxon>
        <taxon>Pseudomonadati</taxon>
        <taxon>Pseudomonadota</taxon>
        <taxon>Gammaproteobacteria</taxon>
        <taxon>Pasteurellales</taxon>
        <taxon>Pasteurellaceae</taxon>
        <taxon>Volucribacter</taxon>
    </lineage>
</organism>
<dbReference type="SUPFAM" id="SSF55874">
    <property type="entry name" value="ATPase domain of HSP90 chaperone/DNA topoisomerase II/histidine kinase"/>
    <property type="match status" value="1"/>
</dbReference>
<dbReference type="PRINTS" id="PR00344">
    <property type="entry name" value="BCTRLSENSOR"/>
</dbReference>
<dbReference type="PANTHER" id="PTHR45436">
    <property type="entry name" value="SENSOR HISTIDINE KINASE YKOH"/>
    <property type="match status" value="1"/>
</dbReference>
<dbReference type="GO" id="GO:0000155">
    <property type="term" value="F:phosphorelay sensor kinase activity"/>
    <property type="evidence" value="ECO:0007669"/>
    <property type="project" value="InterPro"/>
</dbReference>
<dbReference type="PANTHER" id="PTHR45436:SF15">
    <property type="entry name" value="SENSOR HISTIDINE KINASE CUSS"/>
    <property type="match status" value="1"/>
</dbReference>
<feature type="domain" description="Histidine kinase" evidence="12">
    <location>
        <begin position="216"/>
        <end position="430"/>
    </location>
</feature>
<keyword evidence="6 11" id="KW-0812">Transmembrane</keyword>
<keyword evidence="10 11" id="KW-0472">Membrane</keyword>
<dbReference type="SMART" id="SM00388">
    <property type="entry name" value="HisKA"/>
    <property type="match status" value="1"/>
</dbReference>
<evidence type="ECO:0000256" key="4">
    <source>
        <dbReference type="ARBA" id="ARBA00022553"/>
    </source>
</evidence>
<dbReference type="InterPro" id="IPR003594">
    <property type="entry name" value="HATPase_dom"/>
</dbReference>
<protein>
    <recommendedName>
        <fullName evidence="3">histidine kinase</fullName>
        <ecNumber evidence="3">2.7.13.3</ecNumber>
    </recommendedName>
</protein>
<dbReference type="InterPro" id="IPR036890">
    <property type="entry name" value="HATPase_C_sf"/>
</dbReference>
<keyword evidence="9" id="KW-0902">Two-component regulatory system</keyword>
<keyword evidence="14" id="KW-1185">Reference proteome</keyword>
<dbReference type="Pfam" id="PF00512">
    <property type="entry name" value="HisKA"/>
    <property type="match status" value="1"/>
</dbReference>
<evidence type="ECO:0000313" key="14">
    <source>
        <dbReference type="Proteomes" id="UP000294702"/>
    </source>
</evidence>
<evidence type="ECO:0000256" key="8">
    <source>
        <dbReference type="ARBA" id="ARBA00022989"/>
    </source>
</evidence>
<feature type="transmembrane region" description="Helical" evidence="11">
    <location>
        <begin position="137"/>
        <end position="155"/>
    </location>
</feature>
<keyword evidence="8 11" id="KW-1133">Transmembrane helix</keyword>
<comment type="caution">
    <text evidence="13">The sequence shown here is derived from an EMBL/GenBank/DDBJ whole genome shotgun (WGS) entry which is preliminary data.</text>
</comment>
<dbReference type="InterPro" id="IPR050428">
    <property type="entry name" value="TCS_sensor_his_kinase"/>
</dbReference>
<dbReference type="Pfam" id="PF02518">
    <property type="entry name" value="HATPase_c"/>
    <property type="match status" value="1"/>
</dbReference>
<evidence type="ECO:0000256" key="3">
    <source>
        <dbReference type="ARBA" id="ARBA00012438"/>
    </source>
</evidence>
<dbReference type="PROSITE" id="PS50109">
    <property type="entry name" value="HIS_KIN"/>
    <property type="match status" value="1"/>
</dbReference>
<dbReference type="InterPro" id="IPR036097">
    <property type="entry name" value="HisK_dim/P_sf"/>
</dbReference>
<evidence type="ECO:0000256" key="10">
    <source>
        <dbReference type="ARBA" id="ARBA00023136"/>
    </source>
</evidence>
<dbReference type="SMART" id="SM00387">
    <property type="entry name" value="HATPase_c"/>
    <property type="match status" value="1"/>
</dbReference>
<evidence type="ECO:0000256" key="6">
    <source>
        <dbReference type="ARBA" id="ARBA00022692"/>
    </source>
</evidence>
<dbReference type="InterPro" id="IPR003661">
    <property type="entry name" value="HisK_dim/P_dom"/>
</dbReference>
<keyword evidence="4" id="KW-0597">Phosphoprotein</keyword>
<dbReference type="AlphaFoldDB" id="A0A4R1G1P7"/>
<dbReference type="EC" id="2.7.13.3" evidence="3"/>
<proteinExistence type="predicted"/>
<dbReference type="SUPFAM" id="SSF47384">
    <property type="entry name" value="Homodimeric domain of signal transducing histidine kinase"/>
    <property type="match status" value="1"/>
</dbReference>
<evidence type="ECO:0000256" key="2">
    <source>
        <dbReference type="ARBA" id="ARBA00004141"/>
    </source>
</evidence>